<protein>
    <submittedName>
        <fullName evidence="5">Polysaccharide deacetylase</fullName>
    </submittedName>
</protein>
<reference evidence="5 6" key="1">
    <citation type="submission" date="2009-04" db="EMBL/GenBank/DDBJ databases">
        <authorList>
            <person name="Qin X."/>
            <person name="Bachman B."/>
            <person name="Battles P."/>
            <person name="Bell A."/>
            <person name="Bess C."/>
            <person name="Bickham C."/>
            <person name="Chaboub L."/>
            <person name="Chen D."/>
            <person name="Coyle M."/>
            <person name="Deiros D.R."/>
            <person name="Dinh H."/>
            <person name="Forbes L."/>
            <person name="Fowler G."/>
            <person name="Francisco L."/>
            <person name="Fu Q."/>
            <person name="Gubbala S."/>
            <person name="Hale W."/>
            <person name="Han Y."/>
            <person name="Hemphill L."/>
            <person name="Highlander S.K."/>
            <person name="Hirani K."/>
            <person name="Hogues M."/>
            <person name="Jackson L."/>
            <person name="Jakkamsetti A."/>
            <person name="Javaid M."/>
            <person name="Jiang H."/>
            <person name="Korchina V."/>
            <person name="Kovar C."/>
            <person name="Lara F."/>
            <person name="Lee S."/>
            <person name="Mata R."/>
            <person name="Mathew T."/>
            <person name="Moen C."/>
            <person name="Morales K."/>
            <person name="Munidasa M."/>
            <person name="Nazareth L."/>
            <person name="Ngo R."/>
            <person name="Nguyen L."/>
            <person name="Okwuonu G."/>
            <person name="Ongeri F."/>
            <person name="Patil S."/>
            <person name="Petrosino J."/>
            <person name="Pham C."/>
            <person name="Pham P."/>
            <person name="Pu L.-L."/>
            <person name="Puazo M."/>
            <person name="Raj R."/>
            <person name="Reid J."/>
            <person name="Rouhana J."/>
            <person name="Saada N."/>
            <person name="Shang Y."/>
            <person name="Simmons D."/>
            <person name="Thornton R."/>
            <person name="Warren J."/>
            <person name="Weissenberger G."/>
            <person name="Zhang J."/>
            <person name="Zhang L."/>
            <person name="Zhou C."/>
            <person name="Zhu D."/>
            <person name="Muzny D."/>
            <person name="Worley K."/>
            <person name="Gibbs R."/>
        </authorList>
    </citation>
    <scope>NUCLEOTIDE SEQUENCE [LARGE SCALE GENOMIC DNA]</scope>
    <source>
        <strain evidence="5 6">ATCC 43531</strain>
    </source>
</reference>
<dbReference type="SUPFAM" id="SSF88713">
    <property type="entry name" value="Glycoside hydrolase/deacetylase"/>
    <property type="match status" value="1"/>
</dbReference>
<dbReference type="Proteomes" id="UP000005309">
    <property type="component" value="Unassembled WGS sequence"/>
</dbReference>
<keyword evidence="3" id="KW-1133">Transmembrane helix</keyword>
<keyword evidence="3" id="KW-0472">Membrane</keyword>
<dbReference type="EMBL" id="ACLA01000013">
    <property type="protein sequence ID" value="EEQ48749.1"/>
    <property type="molecule type" value="Genomic_DNA"/>
</dbReference>
<feature type="domain" description="NodB homology" evidence="4">
    <location>
        <begin position="106"/>
        <end position="278"/>
    </location>
</feature>
<evidence type="ECO:0000313" key="6">
    <source>
        <dbReference type="Proteomes" id="UP000005309"/>
    </source>
</evidence>
<keyword evidence="6" id="KW-1185">Reference proteome</keyword>
<proteinExistence type="predicted"/>
<keyword evidence="2" id="KW-0732">Signal</keyword>
<accession>C4V3D7</accession>
<dbReference type="GO" id="GO:0005576">
    <property type="term" value="C:extracellular region"/>
    <property type="evidence" value="ECO:0007669"/>
    <property type="project" value="UniProtKB-SubCell"/>
</dbReference>
<evidence type="ECO:0000256" key="1">
    <source>
        <dbReference type="ARBA" id="ARBA00004613"/>
    </source>
</evidence>
<dbReference type="HOGENOM" id="CLU_030024_2_2_9"/>
<dbReference type="GO" id="GO:0016810">
    <property type="term" value="F:hydrolase activity, acting on carbon-nitrogen (but not peptide) bonds"/>
    <property type="evidence" value="ECO:0007669"/>
    <property type="project" value="InterPro"/>
</dbReference>
<dbReference type="CDD" id="cd10918">
    <property type="entry name" value="CE4_NodB_like_5s_6s"/>
    <property type="match status" value="1"/>
</dbReference>
<dbReference type="eggNOG" id="COG0726">
    <property type="taxonomic scope" value="Bacteria"/>
</dbReference>
<evidence type="ECO:0000313" key="5">
    <source>
        <dbReference type="EMBL" id="EEQ48749.1"/>
    </source>
</evidence>
<gene>
    <name evidence="5" type="ORF">HMPREF0908_1031</name>
</gene>
<name>C4V3D7_9FIRM</name>
<dbReference type="PROSITE" id="PS51677">
    <property type="entry name" value="NODB"/>
    <property type="match status" value="1"/>
</dbReference>
<dbReference type="STRING" id="638302.HMPREF0908_1031"/>
<comment type="caution">
    <text evidence="5">The sequence shown here is derived from an EMBL/GenBank/DDBJ whole genome shotgun (WGS) entry which is preliminary data.</text>
</comment>
<dbReference type="GO" id="GO:0005975">
    <property type="term" value="P:carbohydrate metabolic process"/>
    <property type="evidence" value="ECO:0007669"/>
    <property type="project" value="InterPro"/>
</dbReference>
<dbReference type="Gene3D" id="3.20.20.370">
    <property type="entry name" value="Glycoside hydrolase/deacetylase"/>
    <property type="match status" value="1"/>
</dbReference>
<keyword evidence="3" id="KW-0812">Transmembrane</keyword>
<organism evidence="5 6">
    <name type="scientific">Selenomonas flueggei ATCC 43531</name>
    <dbReference type="NCBI Taxonomy" id="638302"/>
    <lineage>
        <taxon>Bacteria</taxon>
        <taxon>Bacillati</taxon>
        <taxon>Bacillota</taxon>
        <taxon>Negativicutes</taxon>
        <taxon>Selenomonadales</taxon>
        <taxon>Selenomonadaceae</taxon>
        <taxon>Selenomonas</taxon>
    </lineage>
</organism>
<evidence type="ECO:0000259" key="4">
    <source>
        <dbReference type="PROSITE" id="PS51677"/>
    </source>
</evidence>
<dbReference type="PANTHER" id="PTHR34216">
    <property type="match status" value="1"/>
</dbReference>
<feature type="transmembrane region" description="Helical" evidence="3">
    <location>
        <begin position="12"/>
        <end position="30"/>
    </location>
</feature>
<sequence>MDVKKMIGGRQFWSLIAGLAILLGILLIVGHPKEQSAPTASSPPPEDDVKVLVLNYHMVNSRFLSLAVEPEDFDWQMKYLVDHGYHTITPNELYDYLARNGTLPERPVLITFDDGYVDNYTKAFPILKKYHLKATVFVVTGFLSKRKGYLTWDQVREMEKNGVTIESHTVTHAALPELPDDRIREELVESKRQAESELGHPVEFIAYPTGAHDLHIAELAKEAGYKAGFTVKYSNVDRNSNIYALERVPIFRTGATNEDFVDRLHYTSNLTQYGWIRN</sequence>
<dbReference type="InterPro" id="IPR002509">
    <property type="entry name" value="NODB_dom"/>
</dbReference>
<evidence type="ECO:0000256" key="3">
    <source>
        <dbReference type="SAM" id="Phobius"/>
    </source>
</evidence>
<dbReference type="AlphaFoldDB" id="C4V3D7"/>
<comment type="subcellular location">
    <subcellularLocation>
        <location evidence="1">Secreted</location>
    </subcellularLocation>
</comment>
<dbReference type="OrthoDB" id="9778320at2"/>
<dbReference type="RefSeq" id="WP_006689765.1">
    <property type="nucleotide sequence ID" value="NZ_GG694006.1"/>
</dbReference>
<dbReference type="InterPro" id="IPR051398">
    <property type="entry name" value="Polysacch_Deacetylase"/>
</dbReference>
<evidence type="ECO:0000256" key="2">
    <source>
        <dbReference type="ARBA" id="ARBA00022729"/>
    </source>
</evidence>
<dbReference type="InterPro" id="IPR011330">
    <property type="entry name" value="Glyco_hydro/deAcase_b/a-brl"/>
</dbReference>
<dbReference type="Pfam" id="PF01522">
    <property type="entry name" value="Polysacc_deac_1"/>
    <property type="match status" value="1"/>
</dbReference>
<dbReference type="PANTHER" id="PTHR34216:SF3">
    <property type="entry name" value="POLY-BETA-1,6-N-ACETYL-D-GLUCOSAMINE N-DEACETYLASE"/>
    <property type="match status" value="1"/>
</dbReference>